<dbReference type="GO" id="GO:0032131">
    <property type="term" value="F:alkylated DNA binding"/>
    <property type="evidence" value="ECO:0007669"/>
    <property type="project" value="TreeGrafter"/>
</dbReference>
<dbReference type="PANTHER" id="PTHR43003">
    <property type="entry name" value="DNA-3-METHYLADENINE GLYCOSYLASE"/>
    <property type="match status" value="1"/>
</dbReference>
<comment type="similarity">
    <text evidence="1">Belongs to the alkylbase DNA glycosidase AlkA family.</text>
</comment>
<evidence type="ECO:0000256" key="2">
    <source>
        <dbReference type="ARBA" id="ARBA00022763"/>
    </source>
</evidence>
<dbReference type="FunFam" id="1.10.340.30:FF:000004">
    <property type="entry name" value="DNA-3-methyladenine glycosylase II"/>
    <property type="match status" value="1"/>
</dbReference>
<evidence type="ECO:0000256" key="4">
    <source>
        <dbReference type="SAM" id="MobiDB-lite"/>
    </source>
</evidence>
<sequence length="370" mass="41581">MITRHQARLEAKIHRKSTQRARSKISNKTKAATTETAKYKLKRRNNSQEKNETRGAAPSDPLLPKRKRKTNQITHISAAIIKGRVINSDDKSSPPSEKYPADVNETNITLVAGETNNLMLSKGVEEVSPSQLSNIGNTIANVLEEANAHLIKIEPRLKICIDQNYCHILSPEGLDEEIDAFQSLVRSIISQQVSGAAAKSIKTKFIALFNLDKPDPSIHVFPTPIEVCSKSLDTLRTGGLSQRKAEYIKGLAEKFVSGELTTSLLVSATYEQLREALIKVRGLGQWSVEMFAFFELKRLDVFSTGDLGVQRGMAAFMGRDVEKLKAKGGKWKYMSESEMLEIAEKFRPYRSLFMWYMWQWEQTDVGALMN</sequence>
<feature type="non-terminal residue" evidence="6">
    <location>
        <position position="370"/>
    </location>
</feature>
<dbReference type="Pfam" id="PF00730">
    <property type="entry name" value="HhH-GPD"/>
    <property type="match status" value="1"/>
</dbReference>
<dbReference type="Gene3D" id="1.10.1670.40">
    <property type="match status" value="1"/>
</dbReference>
<dbReference type="InterPro" id="IPR003265">
    <property type="entry name" value="HhH-GPD_domain"/>
</dbReference>
<dbReference type="Gene3D" id="1.10.340.30">
    <property type="entry name" value="Hypothetical protein, domain 2"/>
    <property type="match status" value="1"/>
</dbReference>
<evidence type="ECO:0000256" key="3">
    <source>
        <dbReference type="ARBA" id="ARBA00023204"/>
    </source>
</evidence>
<dbReference type="GO" id="GO:0005634">
    <property type="term" value="C:nucleus"/>
    <property type="evidence" value="ECO:0007669"/>
    <property type="project" value="TreeGrafter"/>
</dbReference>
<evidence type="ECO:0000313" key="6">
    <source>
        <dbReference type="EMBL" id="RFU25452.1"/>
    </source>
</evidence>
<accession>A0A3E2GWS5</accession>
<organism evidence="6 7">
    <name type="scientific">Scytalidium lignicola</name>
    <name type="common">Hyphomycete</name>
    <dbReference type="NCBI Taxonomy" id="5539"/>
    <lineage>
        <taxon>Eukaryota</taxon>
        <taxon>Fungi</taxon>
        <taxon>Dikarya</taxon>
        <taxon>Ascomycota</taxon>
        <taxon>Pezizomycotina</taxon>
        <taxon>Leotiomycetes</taxon>
        <taxon>Leotiomycetes incertae sedis</taxon>
        <taxon>Scytalidium</taxon>
    </lineage>
</organism>
<feature type="region of interest" description="Disordered" evidence="4">
    <location>
        <begin position="1"/>
        <end position="73"/>
    </location>
</feature>
<keyword evidence="3" id="KW-0234">DNA repair</keyword>
<protein>
    <recommendedName>
        <fullName evidence="5">HhH-GPD domain-containing protein</fullName>
    </recommendedName>
</protein>
<dbReference type="GO" id="GO:0043916">
    <property type="term" value="F:DNA-7-methylguanine glycosylase activity"/>
    <property type="evidence" value="ECO:0007669"/>
    <property type="project" value="TreeGrafter"/>
</dbReference>
<dbReference type="InterPro" id="IPR051912">
    <property type="entry name" value="Alkylbase_DNA_Glycosylase/TA"/>
</dbReference>
<dbReference type="AlphaFoldDB" id="A0A3E2GWS5"/>
<dbReference type="InterPro" id="IPR011257">
    <property type="entry name" value="DNA_glycosylase"/>
</dbReference>
<name>A0A3E2GWS5_SCYLI</name>
<dbReference type="Proteomes" id="UP000258309">
    <property type="component" value="Unassembled WGS sequence"/>
</dbReference>
<dbReference type="GO" id="GO:0008725">
    <property type="term" value="F:DNA-3-methyladenine glycosylase activity"/>
    <property type="evidence" value="ECO:0007669"/>
    <property type="project" value="TreeGrafter"/>
</dbReference>
<dbReference type="OrthoDB" id="415889at2759"/>
<comment type="caution">
    <text evidence="6">The sequence shown here is derived from an EMBL/GenBank/DDBJ whole genome shotgun (WGS) entry which is preliminary data.</text>
</comment>
<reference evidence="6 7" key="1">
    <citation type="submission" date="2018-05" db="EMBL/GenBank/DDBJ databases">
        <title>Draft genome sequence of Scytalidium lignicola DSM 105466, a ubiquitous saprotrophic fungus.</title>
        <authorList>
            <person name="Buettner E."/>
            <person name="Gebauer A.M."/>
            <person name="Hofrichter M."/>
            <person name="Liers C."/>
            <person name="Kellner H."/>
        </authorList>
    </citation>
    <scope>NUCLEOTIDE SEQUENCE [LARGE SCALE GENOMIC DNA]</scope>
    <source>
        <strain evidence="6 7">DSM 105466</strain>
    </source>
</reference>
<evidence type="ECO:0000259" key="5">
    <source>
        <dbReference type="SMART" id="SM00478"/>
    </source>
</evidence>
<dbReference type="GO" id="GO:0006307">
    <property type="term" value="P:DNA alkylation repair"/>
    <property type="evidence" value="ECO:0007669"/>
    <property type="project" value="TreeGrafter"/>
</dbReference>
<dbReference type="GO" id="GO:0032993">
    <property type="term" value="C:protein-DNA complex"/>
    <property type="evidence" value="ECO:0007669"/>
    <property type="project" value="TreeGrafter"/>
</dbReference>
<dbReference type="STRING" id="5539.A0A3E2GWS5"/>
<dbReference type="GO" id="GO:0006285">
    <property type="term" value="P:base-excision repair, AP site formation"/>
    <property type="evidence" value="ECO:0007669"/>
    <property type="project" value="TreeGrafter"/>
</dbReference>
<dbReference type="EMBL" id="NCSJ02000332">
    <property type="protein sequence ID" value="RFU25452.1"/>
    <property type="molecule type" value="Genomic_DNA"/>
</dbReference>
<feature type="non-terminal residue" evidence="6">
    <location>
        <position position="1"/>
    </location>
</feature>
<dbReference type="SMART" id="SM00478">
    <property type="entry name" value="ENDO3c"/>
    <property type="match status" value="1"/>
</dbReference>
<dbReference type="CDD" id="cd00056">
    <property type="entry name" value="ENDO3c"/>
    <property type="match status" value="1"/>
</dbReference>
<proteinExistence type="inferred from homology"/>
<evidence type="ECO:0000313" key="7">
    <source>
        <dbReference type="Proteomes" id="UP000258309"/>
    </source>
</evidence>
<dbReference type="PANTHER" id="PTHR43003:SF5">
    <property type="entry name" value="DNA-3-METHYLADENINE GLYCOSYLASE"/>
    <property type="match status" value="1"/>
</dbReference>
<keyword evidence="7" id="KW-1185">Reference proteome</keyword>
<evidence type="ECO:0000256" key="1">
    <source>
        <dbReference type="ARBA" id="ARBA00010817"/>
    </source>
</evidence>
<gene>
    <name evidence="6" type="ORF">B7463_g10890</name>
</gene>
<feature type="domain" description="HhH-GPD" evidence="5">
    <location>
        <begin position="189"/>
        <end position="362"/>
    </location>
</feature>
<keyword evidence="2" id="KW-0227">DNA damage</keyword>
<feature type="compositionally biased region" description="Basic residues" evidence="4">
    <location>
        <begin position="13"/>
        <end position="27"/>
    </location>
</feature>
<dbReference type="SUPFAM" id="SSF48150">
    <property type="entry name" value="DNA-glycosylase"/>
    <property type="match status" value="1"/>
</dbReference>